<proteinExistence type="inferred from homology"/>
<accession>A0AAN8WTR2</accession>
<dbReference type="PIRSF" id="PIRSF000097">
    <property type="entry name" value="AKR"/>
    <property type="match status" value="1"/>
</dbReference>
<gene>
    <name evidence="8" type="ORF">SK128_018517</name>
</gene>
<dbReference type="Gene3D" id="3.20.20.100">
    <property type="entry name" value="NADP-dependent oxidoreductase domain"/>
    <property type="match status" value="1"/>
</dbReference>
<dbReference type="Pfam" id="PF00248">
    <property type="entry name" value="Aldo_ket_red"/>
    <property type="match status" value="1"/>
</dbReference>
<evidence type="ECO:0000256" key="5">
    <source>
        <dbReference type="PIRSR" id="PIRSR000097-2"/>
    </source>
</evidence>
<keyword evidence="9" id="KW-1185">Reference proteome</keyword>
<dbReference type="PRINTS" id="PR00069">
    <property type="entry name" value="ALDKETRDTASE"/>
</dbReference>
<sequence length="322" mass="36114">MEEKSVLLSSGHRMPLLGLGCWQSPPEEVAKAVEKALDEGYRHIDTAYNYLNEDGVGAGLHNWLKKTKTNRKEVFVVTKLPMIGMNKGGIEKFLKKSLEALKLDYVDLYLVHFPVGMKGKDDRDVFPRDDKGIMVIDDATDLIAIWKDMEKMVDMGLTKSIGISNFNIKQIKKVSANARIQPAVNQIEMHVDFQQREMNEFCKSRNIVITAYGPIGSPGRPSFLTGKSEGCKLLDNPIVTLVAEKHKVTNAQVLIRFLIQQDIVTIPKSANPDRIKINGDIWKFTLSDLEMAALKYIDKGEAGRLFRLNGFPGTSEHPECPV</sequence>
<dbReference type="InterPro" id="IPR020471">
    <property type="entry name" value="AKR"/>
</dbReference>
<feature type="site" description="Lowers pKa of active site Tyr" evidence="6">
    <location>
        <position position="79"/>
    </location>
</feature>
<dbReference type="FunFam" id="3.20.20.100:FF:000006">
    <property type="entry name" value="Aldo-keto reductase family 1 member A1"/>
    <property type="match status" value="1"/>
</dbReference>
<dbReference type="EMBL" id="JAXCGZ010015211">
    <property type="protein sequence ID" value="KAK7070862.1"/>
    <property type="molecule type" value="Genomic_DNA"/>
</dbReference>
<dbReference type="InterPro" id="IPR018170">
    <property type="entry name" value="Aldo/ket_reductase_CS"/>
</dbReference>
<comment type="caution">
    <text evidence="8">The sequence shown here is derived from an EMBL/GenBank/DDBJ whole genome shotgun (WGS) entry which is preliminary data.</text>
</comment>
<evidence type="ECO:0000256" key="1">
    <source>
        <dbReference type="ARBA" id="ARBA00007905"/>
    </source>
</evidence>
<evidence type="ECO:0000256" key="4">
    <source>
        <dbReference type="PIRSR" id="PIRSR000097-1"/>
    </source>
</evidence>
<dbReference type="AlphaFoldDB" id="A0AAN8WTR2"/>
<comment type="similarity">
    <text evidence="1">Belongs to the aldo/keto reductase family.</text>
</comment>
<evidence type="ECO:0000256" key="6">
    <source>
        <dbReference type="PIRSR" id="PIRSR000097-3"/>
    </source>
</evidence>
<dbReference type="InterPro" id="IPR036812">
    <property type="entry name" value="NAD(P)_OxRdtase_dom_sf"/>
</dbReference>
<dbReference type="SUPFAM" id="SSF51430">
    <property type="entry name" value="NAD(P)-linked oxidoreductase"/>
    <property type="match status" value="1"/>
</dbReference>
<dbReference type="PANTHER" id="PTHR11732">
    <property type="entry name" value="ALDO/KETO REDUCTASE"/>
    <property type="match status" value="1"/>
</dbReference>
<dbReference type="PROSITE" id="PS00798">
    <property type="entry name" value="ALDOKETO_REDUCTASE_1"/>
    <property type="match status" value="1"/>
</dbReference>
<evidence type="ECO:0000256" key="2">
    <source>
        <dbReference type="ARBA" id="ARBA00022857"/>
    </source>
</evidence>
<dbReference type="GO" id="GO:0016491">
    <property type="term" value="F:oxidoreductase activity"/>
    <property type="evidence" value="ECO:0007669"/>
    <property type="project" value="UniProtKB-KW"/>
</dbReference>
<dbReference type="PROSITE" id="PS00062">
    <property type="entry name" value="ALDOKETO_REDUCTASE_2"/>
    <property type="match status" value="1"/>
</dbReference>
<evidence type="ECO:0000259" key="7">
    <source>
        <dbReference type="Pfam" id="PF00248"/>
    </source>
</evidence>
<evidence type="ECO:0000256" key="3">
    <source>
        <dbReference type="ARBA" id="ARBA00023002"/>
    </source>
</evidence>
<name>A0AAN8WTR2_HALRR</name>
<dbReference type="InterPro" id="IPR023210">
    <property type="entry name" value="NADP_OxRdtase_dom"/>
</dbReference>
<feature type="domain" description="NADP-dependent oxidoreductase" evidence="7">
    <location>
        <begin position="18"/>
        <end position="297"/>
    </location>
</feature>
<protein>
    <recommendedName>
        <fullName evidence="7">NADP-dependent oxidoreductase domain-containing protein</fullName>
    </recommendedName>
</protein>
<organism evidence="8 9">
    <name type="scientific">Halocaridina rubra</name>
    <name type="common">Hawaiian red shrimp</name>
    <dbReference type="NCBI Taxonomy" id="373956"/>
    <lineage>
        <taxon>Eukaryota</taxon>
        <taxon>Metazoa</taxon>
        <taxon>Ecdysozoa</taxon>
        <taxon>Arthropoda</taxon>
        <taxon>Crustacea</taxon>
        <taxon>Multicrustacea</taxon>
        <taxon>Malacostraca</taxon>
        <taxon>Eumalacostraca</taxon>
        <taxon>Eucarida</taxon>
        <taxon>Decapoda</taxon>
        <taxon>Pleocyemata</taxon>
        <taxon>Caridea</taxon>
        <taxon>Atyoidea</taxon>
        <taxon>Atyidae</taxon>
        <taxon>Halocaridina</taxon>
    </lineage>
</organism>
<feature type="binding site" evidence="5">
    <location>
        <position position="112"/>
    </location>
    <ligand>
        <name>substrate</name>
    </ligand>
</feature>
<evidence type="ECO:0000313" key="8">
    <source>
        <dbReference type="EMBL" id="KAK7070862.1"/>
    </source>
</evidence>
<dbReference type="Proteomes" id="UP001381693">
    <property type="component" value="Unassembled WGS sequence"/>
</dbReference>
<evidence type="ECO:0000313" key="9">
    <source>
        <dbReference type="Proteomes" id="UP001381693"/>
    </source>
</evidence>
<keyword evidence="3" id="KW-0560">Oxidoreductase</keyword>
<keyword evidence="2" id="KW-0521">NADP</keyword>
<reference evidence="8 9" key="1">
    <citation type="submission" date="2023-11" db="EMBL/GenBank/DDBJ databases">
        <title>Halocaridina rubra genome assembly.</title>
        <authorList>
            <person name="Smith C."/>
        </authorList>
    </citation>
    <scope>NUCLEOTIDE SEQUENCE [LARGE SCALE GENOMIC DNA]</scope>
    <source>
        <strain evidence="8">EP-1</strain>
        <tissue evidence="8">Whole</tissue>
    </source>
</reference>
<feature type="active site" description="Proton donor" evidence="4">
    <location>
        <position position="50"/>
    </location>
</feature>